<reference evidence="2 3" key="1">
    <citation type="submission" date="2019-03" db="EMBL/GenBank/DDBJ databases">
        <title>First draft genome of Liparis tanakae, snailfish: a comprehensive survey of snailfish specific genes.</title>
        <authorList>
            <person name="Kim W."/>
            <person name="Song I."/>
            <person name="Jeong J.-H."/>
            <person name="Kim D."/>
            <person name="Kim S."/>
            <person name="Ryu S."/>
            <person name="Song J.Y."/>
            <person name="Lee S.K."/>
        </authorList>
    </citation>
    <scope>NUCLEOTIDE SEQUENCE [LARGE SCALE GENOMIC DNA]</scope>
    <source>
        <tissue evidence="2">Muscle</tissue>
    </source>
</reference>
<dbReference type="Proteomes" id="UP000314294">
    <property type="component" value="Unassembled WGS sequence"/>
</dbReference>
<organism evidence="2 3">
    <name type="scientific">Liparis tanakae</name>
    <name type="common">Tanaka's snailfish</name>
    <dbReference type="NCBI Taxonomy" id="230148"/>
    <lineage>
        <taxon>Eukaryota</taxon>
        <taxon>Metazoa</taxon>
        <taxon>Chordata</taxon>
        <taxon>Craniata</taxon>
        <taxon>Vertebrata</taxon>
        <taxon>Euteleostomi</taxon>
        <taxon>Actinopterygii</taxon>
        <taxon>Neopterygii</taxon>
        <taxon>Teleostei</taxon>
        <taxon>Neoteleostei</taxon>
        <taxon>Acanthomorphata</taxon>
        <taxon>Eupercaria</taxon>
        <taxon>Perciformes</taxon>
        <taxon>Cottioidei</taxon>
        <taxon>Cottales</taxon>
        <taxon>Liparidae</taxon>
        <taxon>Liparis</taxon>
    </lineage>
</organism>
<proteinExistence type="predicted"/>
<evidence type="ECO:0000313" key="3">
    <source>
        <dbReference type="Proteomes" id="UP000314294"/>
    </source>
</evidence>
<feature type="region of interest" description="Disordered" evidence="1">
    <location>
        <begin position="42"/>
        <end position="87"/>
    </location>
</feature>
<sequence length="87" mass="9219">MEADAGRVSGLLLITADSGEREPQRNHHYLSPWPATIAATEHVVSRQHPESPRVTSSRRSSPPRSVGDCDSPAATGASISARTLNCG</sequence>
<dbReference type="EMBL" id="SRLO01005261">
    <property type="protein sequence ID" value="TNN29748.1"/>
    <property type="molecule type" value="Genomic_DNA"/>
</dbReference>
<dbReference type="AlphaFoldDB" id="A0A4Z2ELX2"/>
<evidence type="ECO:0000313" key="2">
    <source>
        <dbReference type="EMBL" id="TNN29748.1"/>
    </source>
</evidence>
<feature type="compositionally biased region" description="Low complexity" evidence="1">
    <location>
        <begin position="52"/>
        <end position="65"/>
    </location>
</feature>
<evidence type="ECO:0000256" key="1">
    <source>
        <dbReference type="SAM" id="MobiDB-lite"/>
    </source>
</evidence>
<feature type="compositionally biased region" description="Polar residues" evidence="1">
    <location>
        <begin position="77"/>
        <end position="87"/>
    </location>
</feature>
<gene>
    <name evidence="2" type="ORF">EYF80_060103</name>
</gene>
<comment type="caution">
    <text evidence="2">The sequence shown here is derived from an EMBL/GenBank/DDBJ whole genome shotgun (WGS) entry which is preliminary data.</text>
</comment>
<keyword evidence="3" id="KW-1185">Reference proteome</keyword>
<protein>
    <submittedName>
        <fullName evidence="2">Uncharacterized protein</fullName>
    </submittedName>
</protein>
<accession>A0A4Z2ELX2</accession>
<name>A0A4Z2ELX2_9TELE</name>